<keyword evidence="1" id="KW-0472">Membrane</keyword>
<evidence type="ECO:0000313" key="3">
    <source>
        <dbReference type="EMBL" id="CTQ76104.1"/>
    </source>
</evidence>
<sequence>MQLPSTRLRKFRTDTNGVAAVEFALIFPLLILIFLNTASLFDGFRASRQLERAASVTTDLVTRFNGVEFTEDDFDLIEATAVSILGNYATNSNFTMTVSSVRNFFDDEDELEVHWSESNDDDALLEDDDLAQFDFPTLAEGDTVIVVQLSLEHSALFVSDIVGDFSLNDFHIRRPRFKTEIVHEDDS</sequence>
<name>A0A0M7AR95_9HYPH</name>
<dbReference type="EMBL" id="CXWD01000024">
    <property type="protein sequence ID" value="CTQ76104.1"/>
    <property type="molecule type" value="Genomic_DNA"/>
</dbReference>
<evidence type="ECO:0000313" key="4">
    <source>
        <dbReference type="Proteomes" id="UP000053235"/>
    </source>
</evidence>
<protein>
    <submittedName>
        <fullName evidence="3">Flp pilus assembly protein TadG</fullName>
    </submittedName>
</protein>
<dbReference type="InterPro" id="IPR012495">
    <property type="entry name" value="TadE-like_dom"/>
</dbReference>
<keyword evidence="4" id="KW-1185">Reference proteome</keyword>
<dbReference type="Pfam" id="PF07811">
    <property type="entry name" value="TadE"/>
    <property type="match status" value="1"/>
</dbReference>
<dbReference type="AlphaFoldDB" id="A0A0M7AR95"/>
<dbReference type="STRING" id="388408.LAX5112_04468"/>
<proteinExistence type="predicted"/>
<keyword evidence="1" id="KW-1133">Transmembrane helix</keyword>
<feature type="transmembrane region" description="Helical" evidence="1">
    <location>
        <begin position="20"/>
        <end position="41"/>
    </location>
</feature>
<organism evidence="3 4">
    <name type="scientific">Roseibium alexandrii</name>
    <dbReference type="NCBI Taxonomy" id="388408"/>
    <lineage>
        <taxon>Bacteria</taxon>
        <taxon>Pseudomonadati</taxon>
        <taxon>Pseudomonadota</taxon>
        <taxon>Alphaproteobacteria</taxon>
        <taxon>Hyphomicrobiales</taxon>
        <taxon>Stappiaceae</taxon>
        <taxon>Roseibium</taxon>
    </lineage>
</organism>
<reference evidence="4" key="1">
    <citation type="submission" date="2015-07" db="EMBL/GenBank/DDBJ databases">
        <authorList>
            <person name="Rodrigo-Torres Lidia"/>
            <person name="Arahal R.David."/>
        </authorList>
    </citation>
    <scope>NUCLEOTIDE SEQUENCE [LARGE SCALE GENOMIC DNA]</scope>
    <source>
        <strain evidence="4">CECT 5112</strain>
    </source>
</reference>
<dbReference type="Proteomes" id="UP000053235">
    <property type="component" value="Unassembled WGS sequence"/>
</dbReference>
<dbReference type="RefSeq" id="WP_055673671.1">
    <property type="nucleotide sequence ID" value="NZ_CXWD01000024.1"/>
</dbReference>
<accession>A0A0M7AR95</accession>
<dbReference type="OrthoDB" id="7679410at2"/>
<keyword evidence="1" id="KW-0812">Transmembrane</keyword>
<feature type="domain" description="TadE-like" evidence="2">
    <location>
        <begin position="17"/>
        <end position="55"/>
    </location>
</feature>
<evidence type="ECO:0000259" key="2">
    <source>
        <dbReference type="Pfam" id="PF07811"/>
    </source>
</evidence>
<gene>
    <name evidence="3" type="ORF">LAX5112_04468</name>
</gene>
<evidence type="ECO:0000256" key="1">
    <source>
        <dbReference type="SAM" id="Phobius"/>
    </source>
</evidence>